<evidence type="ECO:0000313" key="5">
    <source>
        <dbReference type="Proteomes" id="UP000654401"/>
    </source>
</evidence>
<dbReference type="SUPFAM" id="SSF55961">
    <property type="entry name" value="Bet v1-like"/>
    <property type="match status" value="1"/>
</dbReference>
<gene>
    <name evidence="4" type="ORF">H8D24_00245</name>
</gene>
<feature type="domain" description="Coenzyme Q-binding protein COQ10 START" evidence="3">
    <location>
        <begin position="10"/>
        <end position="134"/>
    </location>
</feature>
<dbReference type="GO" id="GO:0045333">
    <property type="term" value="P:cellular respiration"/>
    <property type="evidence" value="ECO:0007669"/>
    <property type="project" value="InterPro"/>
</dbReference>
<evidence type="ECO:0000256" key="2">
    <source>
        <dbReference type="ARBA" id="ARBA00022649"/>
    </source>
</evidence>
<name>A0A8J6TPL8_9GAMM</name>
<dbReference type="PANTHER" id="PTHR12901">
    <property type="entry name" value="SPERM PROTEIN HOMOLOG"/>
    <property type="match status" value="1"/>
</dbReference>
<evidence type="ECO:0000256" key="1">
    <source>
        <dbReference type="ARBA" id="ARBA00008918"/>
    </source>
</evidence>
<dbReference type="Pfam" id="PF03364">
    <property type="entry name" value="Polyketide_cyc"/>
    <property type="match status" value="1"/>
</dbReference>
<organism evidence="4 5">
    <name type="scientific">Candidatus Thiopontia autotrophica</name>
    <dbReference type="NCBI Taxonomy" id="2841688"/>
    <lineage>
        <taxon>Bacteria</taxon>
        <taxon>Pseudomonadati</taxon>
        <taxon>Pseudomonadota</taxon>
        <taxon>Gammaproteobacteria</taxon>
        <taxon>Candidatus Thiopontia</taxon>
    </lineage>
</organism>
<reference evidence="4 5" key="1">
    <citation type="submission" date="2020-08" db="EMBL/GenBank/DDBJ databases">
        <title>Bridging the membrane lipid divide: bacteria of the FCB group superphylum have the potential to synthesize archaeal ether lipids.</title>
        <authorList>
            <person name="Villanueva L."/>
            <person name="Von Meijenfeldt F.A.B."/>
            <person name="Westbye A.B."/>
            <person name="Yadav S."/>
            <person name="Hopmans E.C."/>
            <person name="Dutilh B.E."/>
            <person name="Sinninghe Damste J.S."/>
        </authorList>
    </citation>
    <scope>NUCLEOTIDE SEQUENCE [LARGE SCALE GENOMIC DNA]</scope>
    <source>
        <strain evidence="4">NIOZ-UU100</strain>
    </source>
</reference>
<proteinExistence type="inferred from homology"/>
<evidence type="ECO:0000259" key="3">
    <source>
        <dbReference type="Pfam" id="PF03364"/>
    </source>
</evidence>
<protein>
    <submittedName>
        <fullName evidence="4">Type II toxin-antitoxin system RatA family toxin</fullName>
    </submittedName>
</protein>
<dbReference type="Gene3D" id="3.30.530.20">
    <property type="match status" value="1"/>
</dbReference>
<dbReference type="Proteomes" id="UP000654401">
    <property type="component" value="Unassembled WGS sequence"/>
</dbReference>
<dbReference type="AlphaFoldDB" id="A0A8J6TPL8"/>
<dbReference type="EMBL" id="JACNFK010000006">
    <property type="protein sequence ID" value="MBC8518821.1"/>
    <property type="molecule type" value="Genomic_DNA"/>
</dbReference>
<keyword evidence="2" id="KW-1277">Toxin-antitoxin system</keyword>
<dbReference type="InterPro" id="IPR023393">
    <property type="entry name" value="START-like_dom_sf"/>
</dbReference>
<dbReference type="GO" id="GO:0048039">
    <property type="term" value="F:ubiquinone binding"/>
    <property type="evidence" value="ECO:0007669"/>
    <property type="project" value="InterPro"/>
</dbReference>
<dbReference type="CDD" id="cd07813">
    <property type="entry name" value="COQ10p_like"/>
    <property type="match status" value="1"/>
</dbReference>
<evidence type="ECO:0000313" key="4">
    <source>
        <dbReference type="EMBL" id="MBC8518821.1"/>
    </source>
</evidence>
<dbReference type="PANTHER" id="PTHR12901:SF10">
    <property type="entry name" value="COENZYME Q-BINDING PROTEIN COQ10, MITOCHONDRIAL"/>
    <property type="match status" value="1"/>
</dbReference>
<dbReference type="InterPro" id="IPR005031">
    <property type="entry name" value="COQ10_START"/>
</dbReference>
<accession>A0A8J6TPL8</accession>
<comment type="similarity">
    <text evidence="1">Belongs to the ribosome association toxin RatA family.</text>
</comment>
<dbReference type="InterPro" id="IPR044996">
    <property type="entry name" value="COQ10-like"/>
</dbReference>
<comment type="caution">
    <text evidence="4">The sequence shown here is derived from an EMBL/GenBank/DDBJ whole genome shotgun (WGS) entry which is preliminary data.</text>
</comment>
<sequence length="145" mass="15977">MTTIRRSALVAHSSQEMFALVNDVPSYALFLPWCGGSRVLEDGKEEKVAEVDIAFRGVSQSFSTRNRLDEGKSIDMVLVDGPFKQLEGRWEFEPLSDSACKISLSVEFKFSSRVAEVAIGPLFSQITGSMVDAFVERATEVYGNG</sequence>